<dbReference type="EnsemblPlants" id="AET4Gv20607600.2">
    <property type="protein sequence ID" value="AET4Gv20607600.2"/>
    <property type="gene ID" value="AET4Gv20607600"/>
</dbReference>
<organism evidence="1 2">
    <name type="scientific">Aegilops tauschii subsp. strangulata</name>
    <name type="common">Goatgrass</name>
    <dbReference type="NCBI Taxonomy" id="200361"/>
    <lineage>
        <taxon>Eukaryota</taxon>
        <taxon>Viridiplantae</taxon>
        <taxon>Streptophyta</taxon>
        <taxon>Embryophyta</taxon>
        <taxon>Tracheophyta</taxon>
        <taxon>Spermatophyta</taxon>
        <taxon>Magnoliopsida</taxon>
        <taxon>Liliopsida</taxon>
        <taxon>Poales</taxon>
        <taxon>Poaceae</taxon>
        <taxon>BOP clade</taxon>
        <taxon>Pooideae</taxon>
        <taxon>Triticodae</taxon>
        <taxon>Triticeae</taxon>
        <taxon>Triticinae</taxon>
        <taxon>Aegilops</taxon>
    </lineage>
</organism>
<dbReference type="AlphaFoldDB" id="A0A453IM41"/>
<evidence type="ECO:0000313" key="2">
    <source>
        <dbReference type="Proteomes" id="UP000015105"/>
    </source>
</evidence>
<reference evidence="1" key="4">
    <citation type="submission" date="2019-03" db="UniProtKB">
        <authorList>
            <consortium name="EnsemblPlants"/>
        </authorList>
    </citation>
    <scope>IDENTIFICATION</scope>
</reference>
<evidence type="ECO:0000313" key="1">
    <source>
        <dbReference type="EnsemblPlants" id="AET4Gv20607600.2"/>
    </source>
</evidence>
<reference evidence="2" key="1">
    <citation type="journal article" date="2014" name="Science">
        <title>Ancient hybridizations among the ancestral genomes of bread wheat.</title>
        <authorList>
            <consortium name="International Wheat Genome Sequencing Consortium,"/>
            <person name="Marcussen T."/>
            <person name="Sandve S.R."/>
            <person name="Heier L."/>
            <person name="Spannagl M."/>
            <person name="Pfeifer M."/>
            <person name="Jakobsen K.S."/>
            <person name="Wulff B.B."/>
            <person name="Steuernagel B."/>
            <person name="Mayer K.F."/>
            <person name="Olsen O.A."/>
        </authorList>
    </citation>
    <scope>NUCLEOTIDE SEQUENCE [LARGE SCALE GENOMIC DNA]</scope>
    <source>
        <strain evidence="2">cv. AL8/78</strain>
    </source>
</reference>
<accession>A0A453IM41</accession>
<dbReference type="Proteomes" id="UP000015105">
    <property type="component" value="Chromosome 4D"/>
</dbReference>
<reference evidence="2" key="2">
    <citation type="journal article" date="2017" name="Nat. Plants">
        <title>The Aegilops tauschii genome reveals multiple impacts of transposons.</title>
        <authorList>
            <person name="Zhao G."/>
            <person name="Zou C."/>
            <person name="Li K."/>
            <person name="Wang K."/>
            <person name="Li T."/>
            <person name="Gao L."/>
            <person name="Zhang X."/>
            <person name="Wang H."/>
            <person name="Yang Z."/>
            <person name="Liu X."/>
            <person name="Jiang W."/>
            <person name="Mao L."/>
            <person name="Kong X."/>
            <person name="Jiao Y."/>
            <person name="Jia J."/>
        </authorList>
    </citation>
    <scope>NUCLEOTIDE SEQUENCE [LARGE SCALE GENOMIC DNA]</scope>
    <source>
        <strain evidence="2">cv. AL8/78</strain>
    </source>
</reference>
<reference evidence="1" key="5">
    <citation type="journal article" date="2021" name="G3 (Bethesda)">
        <title>Aegilops tauschii genome assembly Aet v5.0 features greater sequence contiguity and improved annotation.</title>
        <authorList>
            <person name="Wang L."/>
            <person name="Zhu T."/>
            <person name="Rodriguez J.C."/>
            <person name="Deal K.R."/>
            <person name="Dubcovsky J."/>
            <person name="McGuire P.E."/>
            <person name="Lux T."/>
            <person name="Spannagl M."/>
            <person name="Mayer K.F.X."/>
            <person name="Baldrich P."/>
            <person name="Meyers B.C."/>
            <person name="Huo N."/>
            <person name="Gu Y.Q."/>
            <person name="Zhou H."/>
            <person name="Devos K.M."/>
            <person name="Bennetzen J.L."/>
            <person name="Unver T."/>
            <person name="Budak H."/>
            <person name="Gulick P.J."/>
            <person name="Galiba G."/>
            <person name="Kalapos B."/>
            <person name="Nelson D.R."/>
            <person name="Li P."/>
            <person name="You F.M."/>
            <person name="Luo M.C."/>
            <person name="Dvorak J."/>
        </authorList>
    </citation>
    <scope>NUCLEOTIDE SEQUENCE [LARGE SCALE GENOMIC DNA]</scope>
    <source>
        <strain evidence="1">cv. AL8/78</strain>
    </source>
</reference>
<sequence length="58" mass="6893">PSLIKIMYKSIQRDKIVYLADAYSREHHKNYCKNCSIQSLIFCAHEILIHCSIFLVYM</sequence>
<protein>
    <submittedName>
        <fullName evidence="1">Uncharacterized protein</fullName>
    </submittedName>
</protein>
<proteinExistence type="predicted"/>
<dbReference type="Gramene" id="AET4Gv20607600.2">
    <property type="protein sequence ID" value="AET4Gv20607600.2"/>
    <property type="gene ID" value="AET4Gv20607600"/>
</dbReference>
<reference evidence="1" key="3">
    <citation type="journal article" date="2017" name="Nature">
        <title>Genome sequence of the progenitor of the wheat D genome Aegilops tauschii.</title>
        <authorList>
            <person name="Luo M.C."/>
            <person name="Gu Y.Q."/>
            <person name="Puiu D."/>
            <person name="Wang H."/>
            <person name="Twardziok S.O."/>
            <person name="Deal K.R."/>
            <person name="Huo N."/>
            <person name="Zhu T."/>
            <person name="Wang L."/>
            <person name="Wang Y."/>
            <person name="McGuire P.E."/>
            <person name="Liu S."/>
            <person name="Long H."/>
            <person name="Ramasamy R.K."/>
            <person name="Rodriguez J.C."/>
            <person name="Van S.L."/>
            <person name="Yuan L."/>
            <person name="Wang Z."/>
            <person name="Xia Z."/>
            <person name="Xiao L."/>
            <person name="Anderson O.D."/>
            <person name="Ouyang S."/>
            <person name="Liang Y."/>
            <person name="Zimin A.V."/>
            <person name="Pertea G."/>
            <person name="Qi P."/>
            <person name="Bennetzen J.L."/>
            <person name="Dai X."/>
            <person name="Dawson M.W."/>
            <person name="Muller H.G."/>
            <person name="Kugler K."/>
            <person name="Rivarola-Duarte L."/>
            <person name="Spannagl M."/>
            <person name="Mayer K.F.X."/>
            <person name="Lu F.H."/>
            <person name="Bevan M.W."/>
            <person name="Leroy P."/>
            <person name="Li P."/>
            <person name="You F.M."/>
            <person name="Sun Q."/>
            <person name="Liu Z."/>
            <person name="Lyons E."/>
            <person name="Wicker T."/>
            <person name="Salzberg S.L."/>
            <person name="Devos K.M."/>
            <person name="Dvorak J."/>
        </authorList>
    </citation>
    <scope>NUCLEOTIDE SEQUENCE [LARGE SCALE GENOMIC DNA]</scope>
    <source>
        <strain evidence="1">cv. AL8/78</strain>
    </source>
</reference>
<name>A0A453IM41_AEGTS</name>
<keyword evidence="2" id="KW-1185">Reference proteome</keyword>